<feature type="transmembrane region" description="Helical" evidence="9">
    <location>
        <begin position="21"/>
        <end position="46"/>
    </location>
</feature>
<evidence type="ECO:0000256" key="2">
    <source>
        <dbReference type="ARBA" id="ARBA00022448"/>
    </source>
</evidence>
<dbReference type="GO" id="GO:0016887">
    <property type="term" value="F:ATP hydrolysis activity"/>
    <property type="evidence" value="ECO:0007669"/>
    <property type="project" value="InterPro"/>
</dbReference>
<dbReference type="InterPro" id="IPR017871">
    <property type="entry name" value="ABC_transporter-like_CS"/>
</dbReference>
<proteinExistence type="predicted"/>
<dbReference type="GO" id="GO:0005524">
    <property type="term" value="F:ATP binding"/>
    <property type="evidence" value="ECO:0007669"/>
    <property type="project" value="UniProtKB-KW"/>
</dbReference>
<dbReference type="InterPro" id="IPR027417">
    <property type="entry name" value="P-loop_NTPase"/>
</dbReference>
<dbReference type="GO" id="GO:0015421">
    <property type="term" value="F:ABC-type oligopeptide transporter activity"/>
    <property type="evidence" value="ECO:0007669"/>
    <property type="project" value="TreeGrafter"/>
</dbReference>
<name>A0A644ZAC1_9ZZZZ</name>
<evidence type="ECO:0000256" key="8">
    <source>
        <dbReference type="ARBA" id="ARBA00023136"/>
    </source>
</evidence>
<dbReference type="CDD" id="cd18548">
    <property type="entry name" value="ABC_6TM_Tm287_like"/>
    <property type="match status" value="1"/>
</dbReference>
<organism evidence="12">
    <name type="scientific">bioreactor metagenome</name>
    <dbReference type="NCBI Taxonomy" id="1076179"/>
    <lineage>
        <taxon>unclassified sequences</taxon>
        <taxon>metagenomes</taxon>
        <taxon>ecological metagenomes</taxon>
    </lineage>
</organism>
<feature type="transmembrane region" description="Helical" evidence="9">
    <location>
        <begin position="58"/>
        <end position="83"/>
    </location>
</feature>
<keyword evidence="6 12" id="KW-0067">ATP-binding</keyword>
<evidence type="ECO:0000256" key="6">
    <source>
        <dbReference type="ARBA" id="ARBA00022840"/>
    </source>
</evidence>
<evidence type="ECO:0000259" key="11">
    <source>
        <dbReference type="PROSITE" id="PS50929"/>
    </source>
</evidence>
<dbReference type="PROSITE" id="PS00211">
    <property type="entry name" value="ABC_TRANSPORTER_1"/>
    <property type="match status" value="1"/>
</dbReference>
<dbReference type="PROSITE" id="PS50893">
    <property type="entry name" value="ABC_TRANSPORTER_2"/>
    <property type="match status" value="1"/>
</dbReference>
<evidence type="ECO:0000259" key="10">
    <source>
        <dbReference type="PROSITE" id="PS50893"/>
    </source>
</evidence>
<evidence type="ECO:0000256" key="3">
    <source>
        <dbReference type="ARBA" id="ARBA00022475"/>
    </source>
</evidence>
<dbReference type="AlphaFoldDB" id="A0A644ZAC1"/>
<feature type="domain" description="ABC transporter" evidence="10">
    <location>
        <begin position="338"/>
        <end position="572"/>
    </location>
</feature>
<dbReference type="InterPro" id="IPR036640">
    <property type="entry name" value="ABC1_TM_sf"/>
</dbReference>
<gene>
    <name evidence="12" type="ORF">SDC9_84449</name>
</gene>
<dbReference type="Gene3D" id="3.40.50.300">
    <property type="entry name" value="P-loop containing nucleotide triphosphate hydrolases"/>
    <property type="match status" value="1"/>
</dbReference>
<sequence>MKQVTVLKSLLRYLKGYRKESILSPLFKFFEAGLELCVPLVMASLIDRGIASGDRGHILRMCLLLAGLAVAGLVSSITAQYYAAKAAAGFGKGVKQALFQKIQTLSYADLDTLGVSTLITRMTSDANQAQTGVNLTLRLLLRSPLIVFGAAAMAFSVDAEAALIFAAAIPVLAAVIFAVMLVGIPLFRAAQERLDRILNSTRQTLIGARVVRAFNLEQGEVRAFERENEALLRIQLRSGRIAALLNPATYVIVNLAIAFLIWVGALRVNAGDLTQGGVVALYNYMSQILVELVKLASLIITVTKAIASGNRIQSVLERRPSMTAPAAAPEFDGETLAVEFRGVGLRYHAGAEEALTNLSLSVERGQTIGIIGGTGAGKSSLVNLIPRFYDASEGEVLVNGVNVKDYPLEELRQRIGIVPQSAALFRGSVRENIRWGKPDATDEEIWAALALAQVRGAVAEKGGLDTAVEQGGRNLSGGQRQRLTIARALVRKPEILILDDSASALDYATDAALRQAILTLPERPTVFIVSQRASSLLQADQIVVLDDGAVAGIGTSETLLQNCPVYREIYGTQFETEGAEYAR</sequence>
<keyword evidence="2" id="KW-0813">Transport</keyword>
<dbReference type="Pfam" id="PF00664">
    <property type="entry name" value="ABC_membrane"/>
    <property type="match status" value="1"/>
</dbReference>
<dbReference type="PANTHER" id="PTHR43394:SF1">
    <property type="entry name" value="ATP-BINDING CASSETTE SUB-FAMILY B MEMBER 10, MITOCHONDRIAL"/>
    <property type="match status" value="1"/>
</dbReference>
<dbReference type="PANTHER" id="PTHR43394">
    <property type="entry name" value="ATP-DEPENDENT PERMEASE MDL1, MITOCHONDRIAL"/>
    <property type="match status" value="1"/>
</dbReference>
<evidence type="ECO:0000256" key="5">
    <source>
        <dbReference type="ARBA" id="ARBA00022741"/>
    </source>
</evidence>
<comment type="subcellular location">
    <subcellularLocation>
        <location evidence="1">Cell membrane</location>
        <topology evidence="1">Multi-pass membrane protein</topology>
    </subcellularLocation>
</comment>
<feature type="transmembrane region" description="Helical" evidence="9">
    <location>
        <begin position="139"/>
        <end position="157"/>
    </location>
</feature>
<protein>
    <submittedName>
        <fullName evidence="12">Putative ABC transporter ATP-binding protein</fullName>
    </submittedName>
</protein>
<dbReference type="SMART" id="SM00382">
    <property type="entry name" value="AAA"/>
    <property type="match status" value="1"/>
</dbReference>
<dbReference type="InterPro" id="IPR003593">
    <property type="entry name" value="AAA+_ATPase"/>
</dbReference>
<evidence type="ECO:0000313" key="12">
    <source>
        <dbReference type="EMBL" id="MPM37830.1"/>
    </source>
</evidence>
<comment type="caution">
    <text evidence="12">The sequence shown here is derived from an EMBL/GenBank/DDBJ whole genome shotgun (WGS) entry which is preliminary data.</text>
</comment>
<dbReference type="SUPFAM" id="SSF90123">
    <property type="entry name" value="ABC transporter transmembrane region"/>
    <property type="match status" value="1"/>
</dbReference>
<dbReference type="InterPro" id="IPR039421">
    <property type="entry name" value="Type_1_exporter"/>
</dbReference>
<dbReference type="FunFam" id="3.40.50.300:FF:000854">
    <property type="entry name" value="Multidrug ABC transporter ATP-binding protein"/>
    <property type="match status" value="1"/>
</dbReference>
<evidence type="ECO:0000256" key="9">
    <source>
        <dbReference type="SAM" id="Phobius"/>
    </source>
</evidence>
<dbReference type="Pfam" id="PF00005">
    <property type="entry name" value="ABC_tran"/>
    <property type="match status" value="1"/>
</dbReference>
<accession>A0A644ZAC1</accession>
<reference evidence="12" key="1">
    <citation type="submission" date="2019-08" db="EMBL/GenBank/DDBJ databases">
        <authorList>
            <person name="Kucharzyk K."/>
            <person name="Murdoch R.W."/>
            <person name="Higgins S."/>
            <person name="Loffler F."/>
        </authorList>
    </citation>
    <scope>NUCLEOTIDE SEQUENCE</scope>
</reference>
<feature type="transmembrane region" description="Helical" evidence="9">
    <location>
        <begin position="241"/>
        <end position="264"/>
    </location>
</feature>
<keyword evidence="7 9" id="KW-1133">Transmembrane helix</keyword>
<feature type="transmembrane region" description="Helical" evidence="9">
    <location>
        <begin position="163"/>
        <end position="187"/>
    </location>
</feature>
<keyword evidence="5" id="KW-0547">Nucleotide-binding</keyword>
<evidence type="ECO:0000256" key="4">
    <source>
        <dbReference type="ARBA" id="ARBA00022692"/>
    </source>
</evidence>
<keyword evidence="8 9" id="KW-0472">Membrane</keyword>
<dbReference type="InterPro" id="IPR011527">
    <property type="entry name" value="ABC1_TM_dom"/>
</dbReference>
<evidence type="ECO:0000256" key="7">
    <source>
        <dbReference type="ARBA" id="ARBA00022989"/>
    </source>
</evidence>
<dbReference type="EMBL" id="VSSQ01008080">
    <property type="protein sequence ID" value="MPM37830.1"/>
    <property type="molecule type" value="Genomic_DNA"/>
</dbReference>
<dbReference type="Gene3D" id="1.20.1560.10">
    <property type="entry name" value="ABC transporter type 1, transmembrane domain"/>
    <property type="match status" value="1"/>
</dbReference>
<keyword evidence="4 9" id="KW-0812">Transmembrane</keyword>
<keyword evidence="3" id="KW-1003">Cell membrane</keyword>
<dbReference type="PROSITE" id="PS50929">
    <property type="entry name" value="ABC_TM1F"/>
    <property type="match status" value="1"/>
</dbReference>
<dbReference type="SUPFAM" id="SSF52540">
    <property type="entry name" value="P-loop containing nucleoside triphosphate hydrolases"/>
    <property type="match status" value="1"/>
</dbReference>
<dbReference type="GO" id="GO:0005886">
    <property type="term" value="C:plasma membrane"/>
    <property type="evidence" value="ECO:0007669"/>
    <property type="project" value="UniProtKB-SubCell"/>
</dbReference>
<feature type="domain" description="ABC transmembrane type-1" evidence="11">
    <location>
        <begin position="22"/>
        <end position="304"/>
    </location>
</feature>
<evidence type="ECO:0000256" key="1">
    <source>
        <dbReference type="ARBA" id="ARBA00004651"/>
    </source>
</evidence>
<dbReference type="InterPro" id="IPR003439">
    <property type="entry name" value="ABC_transporter-like_ATP-bd"/>
</dbReference>